<dbReference type="OrthoDB" id="1110378at2759"/>
<dbReference type="KEGG" id="dcr:108204462"/>
<sequence>MAAEDSFVTPGSVPFRWEIRPGVPKTRLQEISPPSDQQQEVDRCYDTHSPSSFPSTPQKLKPPPAGYYSNLKRTPEIRPFKTQSVSQGCFPTSPLTRQKSKRVGIKKLSKPEFGSDCGYSLDLETLERWSESSWKSPAFYDSPSFSSYRSSFSSLRSSPRPASDAEWAGFGLF</sequence>
<feature type="region of interest" description="Disordered" evidence="1">
    <location>
        <begin position="82"/>
        <end position="104"/>
    </location>
</feature>
<reference evidence="2" key="2">
    <citation type="submission" date="2022-03" db="EMBL/GenBank/DDBJ databases">
        <title>Draft title - Genomic analysis of global carrot germplasm unveils the trajectory of domestication and the origin of high carotenoid orange carrot.</title>
        <authorList>
            <person name="Iorizzo M."/>
            <person name="Ellison S."/>
            <person name="Senalik D."/>
            <person name="Macko-Podgorni A."/>
            <person name="Grzebelus D."/>
            <person name="Bostan H."/>
            <person name="Rolling W."/>
            <person name="Curaba J."/>
            <person name="Simon P."/>
        </authorList>
    </citation>
    <scope>NUCLEOTIDE SEQUENCE</scope>
    <source>
        <tissue evidence="2">Leaf</tissue>
    </source>
</reference>
<keyword evidence="3" id="KW-1185">Reference proteome</keyword>
<dbReference type="Proteomes" id="UP000077755">
    <property type="component" value="Chromosome 1"/>
</dbReference>
<feature type="compositionally biased region" description="Polar residues" evidence="1">
    <location>
        <begin position="48"/>
        <end position="58"/>
    </location>
</feature>
<dbReference type="PANTHER" id="PTHR35466:SF4">
    <property type="entry name" value="EXPRESSED PROTEIN"/>
    <property type="match status" value="1"/>
</dbReference>
<reference evidence="2" key="1">
    <citation type="journal article" date="2016" name="Nat. Genet.">
        <title>A high-quality carrot genome assembly provides new insights into carotenoid accumulation and asterid genome evolution.</title>
        <authorList>
            <person name="Iorizzo M."/>
            <person name="Ellison S."/>
            <person name="Senalik D."/>
            <person name="Zeng P."/>
            <person name="Satapoomin P."/>
            <person name="Huang J."/>
            <person name="Bowman M."/>
            <person name="Iovene M."/>
            <person name="Sanseverino W."/>
            <person name="Cavagnaro P."/>
            <person name="Yildiz M."/>
            <person name="Macko-Podgorni A."/>
            <person name="Moranska E."/>
            <person name="Grzebelus E."/>
            <person name="Grzebelus D."/>
            <person name="Ashrafi H."/>
            <person name="Zheng Z."/>
            <person name="Cheng S."/>
            <person name="Spooner D."/>
            <person name="Van Deynze A."/>
            <person name="Simon P."/>
        </authorList>
    </citation>
    <scope>NUCLEOTIDE SEQUENCE</scope>
    <source>
        <tissue evidence="2">Leaf</tissue>
    </source>
</reference>
<dbReference type="Gramene" id="KZN10910">
    <property type="protein sequence ID" value="KZN10910"/>
    <property type="gene ID" value="DCAR_003566"/>
</dbReference>
<feature type="compositionally biased region" description="Polar residues" evidence="1">
    <location>
        <begin position="82"/>
        <end position="97"/>
    </location>
</feature>
<organism evidence="2 3">
    <name type="scientific">Daucus carota subsp. sativus</name>
    <name type="common">Carrot</name>
    <dbReference type="NCBI Taxonomy" id="79200"/>
    <lineage>
        <taxon>Eukaryota</taxon>
        <taxon>Viridiplantae</taxon>
        <taxon>Streptophyta</taxon>
        <taxon>Embryophyta</taxon>
        <taxon>Tracheophyta</taxon>
        <taxon>Spermatophyta</taxon>
        <taxon>Magnoliopsida</taxon>
        <taxon>eudicotyledons</taxon>
        <taxon>Gunneridae</taxon>
        <taxon>Pentapetalae</taxon>
        <taxon>asterids</taxon>
        <taxon>campanulids</taxon>
        <taxon>Apiales</taxon>
        <taxon>Apiaceae</taxon>
        <taxon>Apioideae</taxon>
        <taxon>Scandiceae</taxon>
        <taxon>Daucinae</taxon>
        <taxon>Daucus</taxon>
        <taxon>Daucus sect. Daucus</taxon>
    </lineage>
</organism>
<evidence type="ECO:0000313" key="3">
    <source>
        <dbReference type="Proteomes" id="UP000077755"/>
    </source>
</evidence>
<accession>A0A166IA60</accession>
<evidence type="ECO:0000256" key="1">
    <source>
        <dbReference type="SAM" id="MobiDB-lite"/>
    </source>
</evidence>
<evidence type="ECO:0000313" key="2">
    <source>
        <dbReference type="EMBL" id="WOG84597.1"/>
    </source>
</evidence>
<dbReference type="OMA" id="RWRFERP"/>
<proteinExistence type="predicted"/>
<dbReference type="EMBL" id="CP093343">
    <property type="protein sequence ID" value="WOG84597.1"/>
    <property type="molecule type" value="Genomic_DNA"/>
</dbReference>
<feature type="compositionally biased region" description="Low complexity" evidence="1">
    <location>
        <begin position="150"/>
        <end position="165"/>
    </location>
</feature>
<feature type="region of interest" description="Disordered" evidence="1">
    <location>
        <begin position="150"/>
        <end position="173"/>
    </location>
</feature>
<dbReference type="PANTHER" id="PTHR35466">
    <property type="entry name" value="SERINE/ARGININE REPETITIVE MATRIX PROTEIN 1"/>
    <property type="match status" value="1"/>
</dbReference>
<dbReference type="AlphaFoldDB" id="A0A166IA60"/>
<feature type="region of interest" description="Disordered" evidence="1">
    <location>
        <begin position="20"/>
        <end position="68"/>
    </location>
</feature>
<gene>
    <name evidence="2" type="ORF">DCAR_0103781</name>
</gene>
<protein>
    <submittedName>
        <fullName evidence="2">Uncharacterized protein</fullName>
    </submittedName>
</protein>
<name>A0A166IA60_DAUCS</name>